<dbReference type="KEGG" id="lali:LA20249_00010"/>
<sequence length="195" mass="22489">MVNSITEIIQSNKPQGRVHELKQLSDDFKDEYNKEFDRKLDDINVQIEVERSNTLDYIAKTDCLDKLESEVNHRFDEFIKEAEESVNLDKLVVVKDKVLPVGSRFRERADKIVEERNSSKEPSPNLNGGNSGDDSIHGEPKKSVSQPIHINIRQLQIPKNWSLKDEDDVDAELKLLKRALIEELKRNNNNINLSL</sequence>
<evidence type="ECO:0000256" key="1">
    <source>
        <dbReference type="SAM" id="MobiDB-lite"/>
    </source>
</evidence>
<feature type="region of interest" description="Disordered" evidence="1">
    <location>
        <begin position="113"/>
        <end position="147"/>
    </location>
</feature>
<gene>
    <name evidence="2" type="ORF">LA20249_00010</name>
</gene>
<name>A0A2N9YJN2_9LACO</name>
<dbReference type="Proteomes" id="UP000234653">
    <property type="component" value="Chromosome"/>
</dbReference>
<keyword evidence="3" id="KW-1185">Reference proteome</keyword>
<organism evidence="2 3">
    <name type="scientific">Companilactobacillus alimentarius DSM 20249</name>
    <dbReference type="NCBI Taxonomy" id="1423720"/>
    <lineage>
        <taxon>Bacteria</taxon>
        <taxon>Bacillati</taxon>
        <taxon>Bacillota</taxon>
        <taxon>Bacilli</taxon>
        <taxon>Lactobacillales</taxon>
        <taxon>Lactobacillaceae</taxon>
        <taxon>Companilactobacillus</taxon>
    </lineage>
</organism>
<protein>
    <submittedName>
        <fullName evidence="2">Uncharacterized protein</fullName>
    </submittedName>
</protein>
<dbReference type="EMBL" id="CP018867">
    <property type="protein sequence ID" value="AUI70712.1"/>
    <property type="molecule type" value="Genomic_DNA"/>
</dbReference>
<evidence type="ECO:0000313" key="3">
    <source>
        <dbReference type="Proteomes" id="UP000234653"/>
    </source>
</evidence>
<accession>A0A2N9YJN2</accession>
<proteinExistence type="predicted"/>
<dbReference type="AlphaFoldDB" id="A0A2N9YJN2"/>
<dbReference type="RefSeq" id="WP_101836848.1">
    <property type="nucleotide sequence ID" value="NZ_CP018867.1"/>
</dbReference>
<reference evidence="2 3" key="1">
    <citation type="submission" date="2016-12" db="EMBL/GenBank/DDBJ databases">
        <title>The whole genome sequencing and assembly of Lactobacillus alimentarius DSM 20249T strain.</title>
        <authorList>
            <person name="Lee Y.-J."/>
            <person name="Yi H."/>
            <person name="Bahn Y.-S."/>
            <person name="Kim J.F."/>
            <person name="Lee D.-W."/>
        </authorList>
    </citation>
    <scope>NUCLEOTIDE SEQUENCE [LARGE SCALE GENOMIC DNA]</scope>
    <source>
        <strain evidence="2 3">DSM 20249</strain>
    </source>
</reference>
<evidence type="ECO:0000313" key="2">
    <source>
        <dbReference type="EMBL" id="AUI70712.1"/>
    </source>
</evidence>